<evidence type="ECO:0000313" key="2">
    <source>
        <dbReference type="Proteomes" id="UP000005019"/>
    </source>
</evidence>
<reference evidence="1 2" key="1">
    <citation type="journal article" date="2011" name="J. Bacteriol.">
        <title>Genome sequence of Methyloversatilis universalis FAM5T, a methylotrophic representative of the order Rhodocyclales.</title>
        <authorList>
            <person name="Kittichotirat W."/>
            <person name="Good N.M."/>
            <person name="Hall R."/>
            <person name="Bringel F."/>
            <person name="Lajus A."/>
            <person name="Medigue C."/>
            <person name="Smalley N.E."/>
            <person name="Beck D."/>
            <person name="Bumgarner R."/>
            <person name="Vuilleumier S."/>
            <person name="Kalyuzhnaya M.G."/>
        </authorList>
    </citation>
    <scope>NUCLEOTIDE SEQUENCE [LARGE SCALE GENOMIC DNA]</scope>
    <source>
        <strain evidence="2">ATCC BAA-1314 / JCM 13912 / FAM5</strain>
    </source>
</reference>
<comment type="caution">
    <text evidence="1">The sequence shown here is derived from an EMBL/GenBank/DDBJ whole genome shotgun (WGS) entry which is preliminary data.</text>
</comment>
<dbReference type="AlphaFoldDB" id="F5R7K2"/>
<evidence type="ECO:0000313" key="1">
    <source>
        <dbReference type="EMBL" id="EGK73579.1"/>
    </source>
</evidence>
<dbReference type="EMBL" id="AFHG01000028">
    <property type="protein sequence ID" value="EGK73579.1"/>
    <property type="molecule type" value="Genomic_DNA"/>
</dbReference>
<proteinExistence type="predicted"/>
<name>F5R7K2_METUF</name>
<dbReference type="Proteomes" id="UP000005019">
    <property type="component" value="Unassembled WGS sequence"/>
</dbReference>
<protein>
    <recommendedName>
        <fullName evidence="3">Preprotein translocase subunit YajC</fullName>
    </recommendedName>
</protein>
<gene>
    <name evidence="1" type="ORF">METUNv1_00210</name>
</gene>
<dbReference type="NCBIfam" id="NF041023">
    <property type="entry name" value="PP0621_fam"/>
    <property type="match status" value="1"/>
</dbReference>
<organism evidence="1 2">
    <name type="scientific">Methyloversatilis universalis (strain ATCC BAA-1314 / DSM 25237 / JCM 13912 / CCUG 52030 / FAM5)</name>
    <dbReference type="NCBI Taxonomy" id="1000565"/>
    <lineage>
        <taxon>Bacteria</taxon>
        <taxon>Pseudomonadati</taxon>
        <taxon>Pseudomonadota</taxon>
        <taxon>Betaproteobacteria</taxon>
        <taxon>Nitrosomonadales</taxon>
        <taxon>Sterolibacteriaceae</taxon>
        <taxon>Methyloversatilis</taxon>
    </lineage>
</organism>
<accession>F5R7K2</accession>
<dbReference type="OrthoDB" id="9814432at2"/>
<dbReference type="STRING" id="1000565.METUNv1_00210"/>
<dbReference type="RefSeq" id="WP_008057952.1">
    <property type="nucleotide sequence ID" value="NZ_AFHG01000028.1"/>
</dbReference>
<sequence length="80" mass="9253">MSRILFFLLLAALAWIWFFKRPSVRDGSGRRERAPQQKPVERIVQCAHCGLRLPEGEALADGEQRHFCSIEHRNAHIGRD</sequence>
<dbReference type="InterPro" id="IPR049708">
    <property type="entry name" value="PP0621-like"/>
</dbReference>
<evidence type="ECO:0008006" key="3">
    <source>
        <dbReference type="Google" id="ProtNLM"/>
    </source>
</evidence>
<keyword evidence="2" id="KW-1185">Reference proteome</keyword>